<comment type="caution">
    <text evidence="2">The sequence shown here is derived from an EMBL/GenBank/DDBJ whole genome shotgun (WGS) entry which is preliminary data.</text>
</comment>
<evidence type="ECO:0000313" key="2">
    <source>
        <dbReference type="EMBL" id="KAJ6225493.1"/>
    </source>
</evidence>
<proteinExistence type="predicted"/>
<keyword evidence="3" id="KW-1185">Reference proteome</keyword>
<organism evidence="2 3">
    <name type="scientific">Blomia tropicalis</name>
    <name type="common">Mite</name>
    <dbReference type="NCBI Taxonomy" id="40697"/>
    <lineage>
        <taxon>Eukaryota</taxon>
        <taxon>Metazoa</taxon>
        <taxon>Ecdysozoa</taxon>
        <taxon>Arthropoda</taxon>
        <taxon>Chelicerata</taxon>
        <taxon>Arachnida</taxon>
        <taxon>Acari</taxon>
        <taxon>Acariformes</taxon>
        <taxon>Sarcoptiformes</taxon>
        <taxon>Astigmata</taxon>
        <taxon>Glycyphagoidea</taxon>
        <taxon>Echimyopodidae</taxon>
        <taxon>Blomia</taxon>
    </lineage>
</organism>
<evidence type="ECO:0000256" key="1">
    <source>
        <dbReference type="SAM" id="Coils"/>
    </source>
</evidence>
<dbReference type="EMBL" id="JAPWDV010000001">
    <property type="protein sequence ID" value="KAJ6225493.1"/>
    <property type="molecule type" value="Genomic_DNA"/>
</dbReference>
<sequence>MEQKVMDDQLDNGTVNQNQTVNRTGHVMYSSDANKSLNDLFDLKRCRNQKPMRQRNFPSNFFDQWSASSSSSHSGDSLNSLCTIINPSNHQCQRERNQKEIESIGINPLATFESRTRSLPCSFSPSKFARDNDAKDRQNNFKLESFANLQQGLVNGVTQQWGEFQTNTVINEHKIEQQQSHYVPSRKEKTLIKLRQLENERVCMRKRQHELMQARLISPIYHAPKEYLNQTTNLISSNTQSCQEGIDSGINMLNYSSSTDSTCRISPEHSTKPLFNENEQLLFGSDQPIPNLYQENLLEELDSMSSISSPNTIEHNVVCMDPITTNIGSQQIESDGDNFLNSFLRNDQESLGVFDFCANFLTNNAHINDCSDFHTSFTYN</sequence>
<dbReference type="AlphaFoldDB" id="A0A9Q0MI01"/>
<name>A0A9Q0MI01_BLOTA</name>
<keyword evidence="1" id="KW-0175">Coiled coil</keyword>
<reference evidence="2" key="1">
    <citation type="submission" date="2022-12" db="EMBL/GenBank/DDBJ databases">
        <title>Genome assemblies of Blomia tropicalis.</title>
        <authorList>
            <person name="Cui Y."/>
        </authorList>
    </citation>
    <scope>NUCLEOTIDE SEQUENCE</scope>
    <source>
        <tissue evidence="2">Adult mites</tissue>
    </source>
</reference>
<evidence type="ECO:0000313" key="3">
    <source>
        <dbReference type="Proteomes" id="UP001142055"/>
    </source>
</evidence>
<accession>A0A9Q0MI01</accession>
<gene>
    <name evidence="2" type="ORF">RDWZM_004038</name>
</gene>
<feature type="coiled-coil region" evidence="1">
    <location>
        <begin position="187"/>
        <end position="214"/>
    </location>
</feature>
<dbReference type="Proteomes" id="UP001142055">
    <property type="component" value="Chromosome 1"/>
</dbReference>
<protein>
    <submittedName>
        <fullName evidence="2">Uncharacterized protein</fullName>
    </submittedName>
</protein>